<dbReference type="SUPFAM" id="SSF54862">
    <property type="entry name" value="4Fe-4S ferredoxins"/>
    <property type="match status" value="1"/>
</dbReference>
<protein>
    <submittedName>
        <fullName evidence="6">ABC transporter E family member 2-like</fullName>
    </submittedName>
</protein>
<evidence type="ECO:0000313" key="5">
    <source>
        <dbReference type="Proteomes" id="UP000694864"/>
    </source>
</evidence>
<dbReference type="Pfam" id="PF04068">
    <property type="entry name" value="Fer4_RLI"/>
    <property type="match status" value="1"/>
</dbReference>
<keyword evidence="2" id="KW-0067">ATP-binding</keyword>
<dbReference type="RefSeq" id="XP_019086242.1">
    <property type="nucleotide sequence ID" value="XM_019230697.1"/>
</dbReference>
<dbReference type="SMART" id="SM00382">
    <property type="entry name" value="AAA"/>
    <property type="match status" value="2"/>
</dbReference>
<dbReference type="InterPro" id="IPR007209">
    <property type="entry name" value="RNaseL-inhib-like_metal-bd_dom"/>
</dbReference>
<dbReference type="PROSITE" id="PS51379">
    <property type="entry name" value="4FE4S_FER_2"/>
    <property type="match status" value="1"/>
</dbReference>
<dbReference type="InterPro" id="IPR017900">
    <property type="entry name" value="4Fe4S_Fe_S_CS"/>
</dbReference>
<reference evidence="6" key="2">
    <citation type="submission" date="2025-08" db="UniProtKB">
        <authorList>
            <consortium name="RefSeq"/>
        </authorList>
    </citation>
    <scope>IDENTIFICATION</scope>
    <source>
        <tissue evidence="6">Leaf</tissue>
    </source>
</reference>
<dbReference type="InterPro" id="IPR013283">
    <property type="entry name" value="RLI1"/>
</dbReference>
<evidence type="ECO:0000256" key="2">
    <source>
        <dbReference type="ARBA" id="ARBA00022840"/>
    </source>
</evidence>
<dbReference type="Proteomes" id="UP000694864">
    <property type="component" value="Chromosome 10"/>
</dbReference>
<organism evidence="5 6">
    <name type="scientific">Camelina sativa</name>
    <name type="common">False flax</name>
    <name type="synonym">Myagrum sativum</name>
    <dbReference type="NCBI Taxonomy" id="90675"/>
    <lineage>
        <taxon>Eukaryota</taxon>
        <taxon>Viridiplantae</taxon>
        <taxon>Streptophyta</taxon>
        <taxon>Embryophyta</taxon>
        <taxon>Tracheophyta</taxon>
        <taxon>Spermatophyta</taxon>
        <taxon>Magnoliopsida</taxon>
        <taxon>eudicotyledons</taxon>
        <taxon>Gunneridae</taxon>
        <taxon>Pentapetalae</taxon>
        <taxon>rosids</taxon>
        <taxon>malvids</taxon>
        <taxon>Brassicales</taxon>
        <taxon>Brassicaceae</taxon>
        <taxon>Camelineae</taxon>
        <taxon>Camelina</taxon>
    </lineage>
</organism>
<dbReference type="Gene3D" id="3.40.50.300">
    <property type="entry name" value="P-loop containing nucleotide triphosphate hydrolases"/>
    <property type="match status" value="2"/>
</dbReference>
<dbReference type="InterPro" id="IPR017871">
    <property type="entry name" value="ABC_transporter-like_CS"/>
</dbReference>
<dbReference type="PROSITE" id="PS00198">
    <property type="entry name" value="4FE4S_FER_1"/>
    <property type="match status" value="1"/>
</dbReference>
<dbReference type="PRINTS" id="PR01868">
    <property type="entry name" value="ABCEFAMILY"/>
</dbReference>
<feature type="domain" description="ABC transporter" evidence="3">
    <location>
        <begin position="308"/>
        <end position="532"/>
    </location>
</feature>
<dbReference type="InterPro" id="IPR027417">
    <property type="entry name" value="P-loop_NTPase"/>
</dbReference>
<keyword evidence="5" id="KW-1185">Reference proteome</keyword>
<proteinExistence type="predicted"/>
<feature type="domain" description="ABC transporter" evidence="3">
    <location>
        <begin position="70"/>
        <end position="316"/>
    </location>
</feature>
<dbReference type="InterPro" id="IPR003593">
    <property type="entry name" value="AAA+_ATPase"/>
</dbReference>
<dbReference type="PROSITE" id="PS50893">
    <property type="entry name" value="ABC_TRANSPORTER_2"/>
    <property type="match status" value="2"/>
</dbReference>
<dbReference type="CDD" id="cd03237">
    <property type="entry name" value="ABC_RNaseL_inhibitor_domain2"/>
    <property type="match status" value="1"/>
</dbReference>
<keyword evidence="1" id="KW-0547">Nucleotide-binding</keyword>
<evidence type="ECO:0000259" key="3">
    <source>
        <dbReference type="PROSITE" id="PS50893"/>
    </source>
</evidence>
<reference evidence="5" key="1">
    <citation type="journal article" date="2014" name="Nat. Commun.">
        <title>The emerging biofuel crop Camelina sativa retains a highly undifferentiated hexaploid genome structure.</title>
        <authorList>
            <person name="Kagale S."/>
            <person name="Koh C."/>
            <person name="Nixon J."/>
            <person name="Bollina V."/>
            <person name="Clarke W.E."/>
            <person name="Tuteja R."/>
            <person name="Spillane C."/>
            <person name="Robinson S.J."/>
            <person name="Links M.G."/>
            <person name="Clarke C."/>
            <person name="Higgins E.E."/>
            <person name="Huebert T."/>
            <person name="Sharpe A.G."/>
            <person name="Parkin I.A."/>
        </authorList>
    </citation>
    <scope>NUCLEOTIDE SEQUENCE [LARGE SCALE GENOMIC DNA]</scope>
    <source>
        <strain evidence="5">cv. DH55</strain>
    </source>
</reference>
<name>A0ABM1QHK4_CAMSA</name>
<gene>
    <name evidence="6" type="primary">LOC104720243</name>
</gene>
<dbReference type="InterPro" id="IPR017896">
    <property type="entry name" value="4Fe4S_Fe-S-bd"/>
</dbReference>
<evidence type="ECO:0000313" key="6">
    <source>
        <dbReference type="RefSeq" id="XP_019086242.1"/>
    </source>
</evidence>
<dbReference type="Pfam" id="PF00037">
    <property type="entry name" value="Fer4"/>
    <property type="match status" value="1"/>
</dbReference>
<accession>A0ABM1QHK4</accession>
<dbReference type="Pfam" id="PF00005">
    <property type="entry name" value="ABC_tran"/>
    <property type="match status" value="2"/>
</dbReference>
<dbReference type="SUPFAM" id="SSF52540">
    <property type="entry name" value="P-loop containing nucleoside triphosphate hydrolases"/>
    <property type="match status" value="2"/>
</dbReference>
<evidence type="ECO:0000259" key="4">
    <source>
        <dbReference type="PROSITE" id="PS51379"/>
    </source>
</evidence>
<dbReference type="InterPro" id="IPR003439">
    <property type="entry name" value="ABC_transporter-like_ATP-bd"/>
</dbReference>
<dbReference type="PANTHER" id="PTHR19248">
    <property type="entry name" value="ATP-BINDING TRANSPORT PROTEIN-RELATED"/>
    <property type="match status" value="1"/>
</dbReference>
<evidence type="ECO:0000256" key="1">
    <source>
        <dbReference type="ARBA" id="ARBA00022741"/>
    </source>
</evidence>
<dbReference type="GeneID" id="104720243"/>
<feature type="domain" description="4Fe-4S ferredoxin-type" evidence="4">
    <location>
        <begin position="46"/>
        <end position="75"/>
    </location>
</feature>
<dbReference type="PROSITE" id="PS00211">
    <property type="entry name" value="ABC_TRANSPORTER_1"/>
    <property type="match status" value="2"/>
</dbReference>
<sequence>MADRLTRIAIVSSDRCKPKKCRQECKKSCPVVKTGKLCIEVTVGSKLAFISEELCIGCGICVKKCPFEAIQIINLPRDLEKDTTHRYGPNTFKLHRLPVPRPGQVLGLVGTNGIGKSTALKILAGKLKPNLGRFTSPPDWQEILTHFRGSELQNYFTRILEDNLKAIIKPQYVDHIPKAVRGNVGEVLDQKDERGKKAELCADLELNQVIDRDVENLSGGELQRFAIAVVAIQHAEIYMFDEPSSYLDVKQRLKAAQVVRSLLRPNSYVIVVEHDLSVLDYLSDFICCGWLFFCSKVAETPQESAEEIQSYARYKYPTMTKTQGNFRLRVSEGEFTDSQIIVMLGENGTGKTTFIRMLAGLLKPDDTEGPEREIPEFNVSYKPQKISPKFQNSVRHLLHQKIRDSYMHPQFVSDVMKPLQIEQLMDQEVVNLSGGELQRVALALCLGKPADIYLIDEPSAYLDSEQRIVASKVIKRFILHAKKTAFIVEHDFIMATYLADRVIVYEGQPSIDCTANCPQSLLSGMNLFLSHLNITFRRDPTNFRPRINKLESTKDREQKNAGSYYYLDD</sequence>